<organism evidence="2 3">
    <name type="scientific">Allosphingosinicella flava</name>
    <dbReference type="NCBI Taxonomy" id="2771430"/>
    <lineage>
        <taxon>Bacteria</taxon>
        <taxon>Pseudomonadati</taxon>
        <taxon>Pseudomonadota</taxon>
        <taxon>Alphaproteobacteria</taxon>
        <taxon>Sphingomonadales</taxon>
        <taxon>Sphingomonadaceae</taxon>
        <taxon>Allosphingosinicella</taxon>
    </lineage>
</organism>
<reference evidence="2 3" key="1">
    <citation type="submission" date="2020-11" db="EMBL/GenBank/DDBJ databases">
        <title>Genome seq and assembly of Sphingosinicella sp.</title>
        <authorList>
            <person name="Chhetri G."/>
        </authorList>
    </citation>
    <scope>NUCLEOTIDE SEQUENCE [LARGE SCALE GENOMIC DNA]</scope>
    <source>
        <strain evidence="2 3">UDD2</strain>
    </source>
</reference>
<gene>
    <name evidence="2" type="ORF">IC614_01505</name>
</gene>
<dbReference type="EMBL" id="CP065592">
    <property type="protein sequence ID" value="QPQ56188.1"/>
    <property type="molecule type" value="Genomic_DNA"/>
</dbReference>
<keyword evidence="3" id="KW-1185">Reference proteome</keyword>
<dbReference type="Gene3D" id="1.10.10.2520">
    <property type="entry name" value="Cell wall hydrolase SleB, domain 1"/>
    <property type="match status" value="1"/>
</dbReference>
<dbReference type="Proteomes" id="UP000594873">
    <property type="component" value="Chromosome"/>
</dbReference>
<evidence type="ECO:0000259" key="1">
    <source>
        <dbReference type="Pfam" id="PF07486"/>
    </source>
</evidence>
<dbReference type="GO" id="GO:0016787">
    <property type="term" value="F:hydrolase activity"/>
    <property type="evidence" value="ECO:0007669"/>
    <property type="project" value="UniProtKB-KW"/>
</dbReference>
<name>A0A7T2GLQ0_9SPHN</name>
<sequence length="122" mass="13314">MDSEKDCLARAVYYEARGEPLEGQLAVANVVLNRAASGRYPASLCAVVRQPAQFSFVRRGHIPAAPRNAAWARAVGIAHVASARFASGLSSNVLWYHADYVAPSWGRRLTRVTKIGAHIFYS</sequence>
<feature type="domain" description="Cell wall hydrolase SleB" evidence="1">
    <location>
        <begin position="18"/>
        <end position="121"/>
    </location>
</feature>
<evidence type="ECO:0000313" key="2">
    <source>
        <dbReference type="EMBL" id="QPQ56188.1"/>
    </source>
</evidence>
<dbReference type="AlphaFoldDB" id="A0A7T2GLQ0"/>
<evidence type="ECO:0000313" key="3">
    <source>
        <dbReference type="Proteomes" id="UP000594873"/>
    </source>
</evidence>
<protein>
    <submittedName>
        <fullName evidence="2">Cell wall hydrolase</fullName>
    </submittedName>
</protein>
<accession>A0A7T2GLQ0</accession>
<dbReference type="InterPro" id="IPR011105">
    <property type="entry name" value="Cell_wall_hydrolase_SleB"/>
</dbReference>
<keyword evidence="2" id="KW-0378">Hydrolase</keyword>
<dbReference type="Pfam" id="PF07486">
    <property type="entry name" value="Hydrolase_2"/>
    <property type="match status" value="1"/>
</dbReference>
<proteinExistence type="predicted"/>
<dbReference type="InterPro" id="IPR042047">
    <property type="entry name" value="SleB_dom1"/>
</dbReference>
<dbReference type="KEGG" id="sflv:IC614_01505"/>